<dbReference type="InterPro" id="IPR010982">
    <property type="entry name" value="Lambda_DNA-bd_dom_sf"/>
</dbReference>
<evidence type="ECO:0000313" key="6">
    <source>
        <dbReference type="Proteomes" id="UP000323824"/>
    </source>
</evidence>
<keyword evidence="3" id="KW-0804">Transcription</keyword>
<sequence length="333" mass="36946">MSNKNSNIYDVAKRAGISIATVSRVINTPDKVSSKTKDRVLSAMRELEFTPKAEARERAKKSIGKIGVIASNLKCLSFVHRLNGISTALNGTPYEIVIVPTKKDEDLGYYLSTAELKNNLDGIIVLSQKLENKTLKILKEISAHVVFVEFGERDFSSISIDNNYGGSLVASYLLDRGYRSFSILTEEESNLKLHPNQMRVTGFINQLIKKGINIPNDMIKYSSVDFDESVKVARELLKDIVRPQAIFATTDLLAAATLKAARELEISVPNELAIIGFDGTDTSNYLNLTTVDQSLEQSGKLAVELLLKRIKNPKDPIQNIYLPLKIIERGTVL</sequence>
<dbReference type="CDD" id="cd01392">
    <property type="entry name" value="HTH_LacI"/>
    <property type="match status" value="1"/>
</dbReference>
<protein>
    <submittedName>
        <fullName evidence="5">LacI family transcriptional regulator</fullName>
    </submittedName>
</protein>
<dbReference type="Gene3D" id="1.10.260.40">
    <property type="entry name" value="lambda repressor-like DNA-binding domains"/>
    <property type="match status" value="1"/>
</dbReference>
<dbReference type="CDD" id="cd06267">
    <property type="entry name" value="PBP1_LacI_sugar_binding-like"/>
    <property type="match status" value="1"/>
</dbReference>
<proteinExistence type="predicted"/>
<dbReference type="PROSITE" id="PS50932">
    <property type="entry name" value="HTH_LACI_2"/>
    <property type="match status" value="1"/>
</dbReference>
<accession>A0A5C1Q9B4</accession>
<dbReference type="GO" id="GO:0000976">
    <property type="term" value="F:transcription cis-regulatory region binding"/>
    <property type="evidence" value="ECO:0007669"/>
    <property type="project" value="TreeGrafter"/>
</dbReference>
<dbReference type="InterPro" id="IPR046335">
    <property type="entry name" value="LacI/GalR-like_sensor"/>
</dbReference>
<dbReference type="Pfam" id="PF13377">
    <property type="entry name" value="Peripla_BP_3"/>
    <property type="match status" value="1"/>
</dbReference>
<dbReference type="InterPro" id="IPR000843">
    <property type="entry name" value="HTH_LacI"/>
</dbReference>
<dbReference type="EMBL" id="CP035807">
    <property type="protein sequence ID" value="QEN03680.1"/>
    <property type="molecule type" value="Genomic_DNA"/>
</dbReference>
<dbReference type="Proteomes" id="UP000323824">
    <property type="component" value="Chromosome"/>
</dbReference>
<name>A0A5C1Q9B4_9SPIO</name>
<organism evidence="5 6">
    <name type="scientific">Thiospirochaeta perfilievii</name>
    <dbReference type="NCBI Taxonomy" id="252967"/>
    <lineage>
        <taxon>Bacteria</taxon>
        <taxon>Pseudomonadati</taxon>
        <taxon>Spirochaetota</taxon>
        <taxon>Spirochaetia</taxon>
        <taxon>Spirochaetales</taxon>
        <taxon>Spirochaetaceae</taxon>
        <taxon>Thiospirochaeta</taxon>
    </lineage>
</organism>
<keyword evidence="6" id="KW-1185">Reference proteome</keyword>
<dbReference type="PANTHER" id="PTHR30146">
    <property type="entry name" value="LACI-RELATED TRANSCRIPTIONAL REPRESSOR"/>
    <property type="match status" value="1"/>
</dbReference>
<evidence type="ECO:0000313" key="5">
    <source>
        <dbReference type="EMBL" id="QEN03680.1"/>
    </source>
</evidence>
<evidence type="ECO:0000256" key="2">
    <source>
        <dbReference type="ARBA" id="ARBA00023125"/>
    </source>
</evidence>
<evidence type="ECO:0000256" key="3">
    <source>
        <dbReference type="ARBA" id="ARBA00023163"/>
    </source>
</evidence>
<evidence type="ECO:0000256" key="1">
    <source>
        <dbReference type="ARBA" id="ARBA00023015"/>
    </source>
</evidence>
<reference evidence="5 6" key="2">
    <citation type="submission" date="2019-09" db="EMBL/GenBank/DDBJ databases">
        <title>Complete Genome Sequence and Methylome Analysis of free living Spirochaetas.</title>
        <authorList>
            <person name="Leshcheva N."/>
            <person name="Mikheeva N."/>
        </authorList>
    </citation>
    <scope>NUCLEOTIDE SEQUENCE [LARGE SCALE GENOMIC DNA]</scope>
    <source>
        <strain evidence="5 6">P</strain>
    </source>
</reference>
<keyword evidence="2" id="KW-0238">DNA-binding</keyword>
<dbReference type="PRINTS" id="PR00036">
    <property type="entry name" value="HTHLACI"/>
</dbReference>
<dbReference type="SMART" id="SM00354">
    <property type="entry name" value="HTH_LACI"/>
    <property type="match status" value="1"/>
</dbReference>
<dbReference type="OrthoDB" id="305766at2"/>
<dbReference type="AlphaFoldDB" id="A0A5C1Q9B4"/>
<dbReference type="SUPFAM" id="SSF53822">
    <property type="entry name" value="Periplasmic binding protein-like I"/>
    <property type="match status" value="1"/>
</dbReference>
<dbReference type="RefSeq" id="WP_149566938.1">
    <property type="nucleotide sequence ID" value="NZ_CP035807.1"/>
</dbReference>
<dbReference type="Pfam" id="PF00356">
    <property type="entry name" value="LacI"/>
    <property type="match status" value="1"/>
</dbReference>
<dbReference type="InterPro" id="IPR028082">
    <property type="entry name" value="Peripla_BP_I"/>
</dbReference>
<gene>
    <name evidence="5" type="ORF">EW093_02845</name>
</gene>
<dbReference type="GO" id="GO:0003700">
    <property type="term" value="F:DNA-binding transcription factor activity"/>
    <property type="evidence" value="ECO:0007669"/>
    <property type="project" value="TreeGrafter"/>
</dbReference>
<dbReference type="SUPFAM" id="SSF47413">
    <property type="entry name" value="lambda repressor-like DNA-binding domains"/>
    <property type="match status" value="1"/>
</dbReference>
<reference evidence="5 6" key="1">
    <citation type="submission" date="2019-02" db="EMBL/GenBank/DDBJ databases">
        <authorList>
            <person name="Fomenkov A."/>
            <person name="Dubinina G."/>
            <person name="Grabovich M."/>
            <person name="Vincze T."/>
            <person name="Roberts R.J."/>
        </authorList>
    </citation>
    <scope>NUCLEOTIDE SEQUENCE [LARGE SCALE GENOMIC DNA]</scope>
    <source>
        <strain evidence="5 6">P</strain>
    </source>
</reference>
<dbReference type="Gene3D" id="3.40.50.2300">
    <property type="match status" value="2"/>
</dbReference>
<feature type="domain" description="HTH lacI-type" evidence="4">
    <location>
        <begin position="6"/>
        <end position="60"/>
    </location>
</feature>
<dbReference type="KEGG" id="sper:EW093_02845"/>
<keyword evidence="1" id="KW-0805">Transcription regulation</keyword>
<dbReference type="PANTHER" id="PTHR30146:SF24">
    <property type="entry name" value="XYLOSE OPERON REGULATORY PROTEIN"/>
    <property type="match status" value="1"/>
</dbReference>
<evidence type="ECO:0000259" key="4">
    <source>
        <dbReference type="PROSITE" id="PS50932"/>
    </source>
</evidence>